<evidence type="ECO:0000259" key="1">
    <source>
        <dbReference type="PROSITE" id="PS50995"/>
    </source>
</evidence>
<evidence type="ECO:0000313" key="2">
    <source>
        <dbReference type="EMBL" id="MCC2128625.1"/>
    </source>
</evidence>
<comment type="caution">
    <text evidence="2">The sequence shown here is derived from an EMBL/GenBank/DDBJ whole genome shotgun (WGS) entry which is preliminary data.</text>
</comment>
<dbReference type="GO" id="GO:0006950">
    <property type="term" value="P:response to stress"/>
    <property type="evidence" value="ECO:0007669"/>
    <property type="project" value="TreeGrafter"/>
</dbReference>
<dbReference type="AlphaFoldDB" id="A0AAE3AEY4"/>
<dbReference type="InterPro" id="IPR039422">
    <property type="entry name" value="MarR/SlyA-like"/>
</dbReference>
<dbReference type="InterPro" id="IPR036390">
    <property type="entry name" value="WH_DNA-bd_sf"/>
</dbReference>
<dbReference type="Proteomes" id="UP001199319">
    <property type="component" value="Unassembled WGS sequence"/>
</dbReference>
<dbReference type="InterPro" id="IPR036388">
    <property type="entry name" value="WH-like_DNA-bd_sf"/>
</dbReference>
<proteinExistence type="predicted"/>
<keyword evidence="3" id="KW-1185">Reference proteome</keyword>
<evidence type="ECO:0000313" key="3">
    <source>
        <dbReference type="Proteomes" id="UP001199319"/>
    </source>
</evidence>
<gene>
    <name evidence="2" type="ORF">LKD37_03655</name>
</gene>
<dbReference type="SMART" id="SM00347">
    <property type="entry name" value="HTH_MARR"/>
    <property type="match status" value="1"/>
</dbReference>
<sequence length="148" mass="16666">MTNAYQVSIAARQLLEGYTAAMQPLCRREGLAPNGVDILLFLANNPGLDTARDVCTYRGLKPGIVSFHVEKLVQEGYLLRQPAPGDRRKCRLVCTEKAGPVVQQGRELQETFFRRLARGLEPEDLAAFRRCLEGFRRNLSQMTQEDAQ</sequence>
<dbReference type="SUPFAM" id="SSF46785">
    <property type="entry name" value="Winged helix' DNA-binding domain"/>
    <property type="match status" value="1"/>
</dbReference>
<dbReference type="PANTHER" id="PTHR33164:SF103">
    <property type="entry name" value="REGULATORY PROTEIN MARR"/>
    <property type="match status" value="1"/>
</dbReference>
<organism evidence="2 3">
    <name type="scientific">Brotocaccenecus cirricatena</name>
    <dbReference type="NCBI Taxonomy" id="3064195"/>
    <lineage>
        <taxon>Bacteria</taxon>
        <taxon>Bacillati</taxon>
        <taxon>Bacillota</taxon>
        <taxon>Clostridia</taxon>
        <taxon>Eubacteriales</taxon>
        <taxon>Oscillospiraceae</taxon>
        <taxon>Brotocaccenecus</taxon>
    </lineage>
</organism>
<feature type="domain" description="HTH marR-type" evidence="1">
    <location>
        <begin position="1"/>
        <end position="137"/>
    </location>
</feature>
<reference evidence="2" key="1">
    <citation type="submission" date="2021-10" db="EMBL/GenBank/DDBJ databases">
        <title>Anaerobic single-cell dispensing facilitates the cultivation of human gut bacteria.</title>
        <authorList>
            <person name="Afrizal A."/>
        </authorList>
    </citation>
    <scope>NUCLEOTIDE SEQUENCE</scope>
    <source>
        <strain evidence="2">CLA-AA-H272</strain>
    </source>
</reference>
<name>A0AAE3AEY4_9FIRM</name>
<dbReference type="PANTHER" id="PTHR33164">
    <property type="entry name" value="TRANSCRIPTIONAL REGULATOR, MARR FAMILY"/>
    <property type="match status" value="1"/>
</dbReference>
<accession>A0AAE3AEY4</accession>
<dbReference type="EMBL" id="JAJEPW010000006">
    <property type="protein sequence ID" value="MCC2128625.1"/>
    <property type="molecule type" value="Genomic_DNA"/>
</dbReference>
<dbReference type="PROSITE" id="PS50995">
    <property type="entry name" value="HTH_MARR_2"/>
    <property type="match status" value="1"/>
</dbReference>
<dbReference type="InterPro" id="IPR000835">
    <property type="entry name" value="HTH_MarR-typ"/>
</dbReference>
<protein>
    <submittedName>
        <fullName evidence="2">MarR family transcriptional regulator</fullName>
    </submittedName>
</protein>
<dbReference type="Gene3D" id="1.10.10.10">
    <property type="entry name" value="Winged helix-like DNA-binding domain superfamily/Winged helix DNA-binding domain"/>
    <property type="match status" value="1"/>
</dbReference>
<dbReference type="Pfam" id="PF12802">
    <property type="entry name" value="MarR_2"/>
    <property type="match status" value="1"/>
</dbReference>
<dbReference type="RefSeq" id="WP_302927982.1">
    <property type="nucleotide sequence ID" value="NZ_JAJEPW010000006.1"/>
</dbReference>
<dbReference type="GO" id="GO:0003700">
    <property type="term" value="F:DNA-binding transcription factor activity"/>
    <property type="evidence" value="ECO:0007669"/>
    <property type="project" value="InterPro"/>
</dbReference>